<organism evidence="1 2">
    <name type="scientific">Dryococelus australis</name>
    <dbReference type="NCBI Taxonomy" id="614101"/>
    <lineage>
        <taxon>Eukaryota</taxon>
        <taxon>Metazoa</taxon>
        <taxon>Ecdysozoa</taxon>
        <taxon>Arthropoda</taxon>
        <taxon>Hexapoda</taxon>
        <taxon>Insecta</taxon>
        <taxon>Pterygota</taxon>
        <taxon>Neoptera</taxon>
        <taxon>Polyneoptera</taxon>
        <taxon>Phasmatodea</taxon>
        <taxon>Verophasmatodea</taxon>
        <taxon>Anareolatae</taxon>
        <taxon>Phasmatidae</taxon>
        <taxon>Eurycanthinae</taxon>
        <taxon>Dryococelus</taxon>
    </lineage>
</organism>
<name>A0ABQ9H6T2_9NEOP</name>
<gene>
    <name evidence="1" type="ORF">PR048_020594</name>
</gene>
<sequence length="132" mass="15240">MLKKKIILPLTIRLLTKNEFIKGSDQIAPAVHHRLTNTNMDTTTTVRLFSDACGGQNKNKTAVMMRHSFIPPERIFWHLEREFYSDSVVETPDEYVKVIKKRGNVTHLGEVCPVKDWKTYSDLDSEKDEGTF</sequence>
<keyword evidence="2" id="KW-1185">Reference proteome</keyword>
<protein>
    <submittedName>
        <fullName evidence="1">Uncharacterized protein</fullName>
    </submittedName>
</protein>
<evidence type="ECO:0000313" key="1">
    <source>
        <dbReference type="EMBL" id="KAJ8879973.1"/>
    </source>
</evidence>
<proteinExistence type="predicted"/>
<dbReference type="EMBL" id="JARBHB010000007">
    <property type="protein sequence ID" value="KAJ8879973.1"/>
    <property type="molecule type" value="Genomic_DNA"/>
</dbReference>
<comment type="caution">
    <text evidence="1">The sequence shown here is derived from an EMBL/GenBank/DDBJ whole genome shotgun (WGS) entry which is preliminary data.</text>
</comment>
<accession>A0ABQ9H6T2</accession>
<evidence type="ECO:0000313" key="2">
    <source>
        <dbReference type="Proteomes" id="UP001159363"/>
    </source>
</evidence>
<dbReference type="Proteomes" id="UP001159363">
    <property type="component" value="Chromosome 6"/>
</dbReference>
<reference evidence="1 2" key="1">
    <citation type="submission" date="2023-02" db="EMBL/GenBank/DDBJ databases">
        <title>LHISI_Scaffold_Assembly.</title>
        <authorList>
            <person name="Stuart O.P."/>
            <person name="Cleave R."/>
            <person name="Magrath M.J.L."/>
            <person name="Mikheyev A.S."/>
        </authorList>
    </citation>
    <scope>NUCLEOTIDE SEQUENCE [LARGE SCALE GENOMIC DNA]</scope>
    <source>
        <strain evidence="1">Daus_M_001</strain>
        <tissue evidence="1">Leg muscle</tissue>
    </source>
</reference>